<comment type="caution">
    <text evidence="1">The sequence shown here is derived from an EMBL/GenBank/DDBJ whole genome shotgun (WGS) entry which is preliminary data.</text>
</comment>
<gene>
    <name evidence="1" type="ORF">LCGC14_3156250</name>
</gene>
<organism evidence="1">
    <name type="scientific">marine sediment metagenome</name>
    <dbReference type="NCBI Taxonomy" id="412755"/>
    <lineage>
        <taxon>unclassified sequences</taxon>
        <taxon>metagenomes</taxon>
        <taxon>ecological metagenomes</taxon>
    </lineage>
</organism>
<dbReference type="EMBL" id="LAZR01069627">
    <property type="protein sequence ID" value="KKK47335.1"/>
    <property type="molecule type" value="Genomic_DNA"/>
</dbReference>
<name>A0A0F8WGN7_9ZZZZ</name>
<accession>A0A0F8WGN7</accession>
<evidence type="ECO:0000313" key="1">
    <source>
        <dbReference type="EMBL" id="KKK47335.1"/>
    </source>
</evidence>
<dbReference type="AlphaFoldDB" id="A0A0F8WGN7"/>
<proteinExistence type="predicted"/>
<sequence>MIGKGVFIVSKDGNIFGKADKTKWNALKWYKKLYGFFNRQYKSSHIEIKPFTIIGELDNPE</sequence>
<protein>
    <submittedName>
        <fullName evidence="1">Uncharacterized protein</fullName>
    </submittedName>
</protein>
<reference evidence="1" key="1">
    <citation type="journal article" date="2015" name="Nature">
        <title>Complex archaea that bridge the gap between prokaryotes and eukaryotes.</title>
        <authorList>
            <person name="Spang A."/>
            <person name="Saw J.H."/>
            <person name="Jorgensen S.L."/>
            <person name="Zaremba-Niedzwiedzka K."/>
            <person name="Martijn J."/>
            <person name="Lind A.E."/>
            <person name="van Eijk R."/>
            <person name="Schleper C."/>
            <person name="Guy L."/>
            <person name="Ettema T.J."/>
        </authorList>
    </citation>
    <scope>NUCLEOTIDE SEQUENCE</scope>
</reference>